<feature type="region of interest" description="Disordered" evidence="1">
    <location>
        <begin position="119"/>
        <end position="172"/>
    </location>
</feature>
<name>A0A183A509_9TREM</name>
<dbReference type="PANTHER" id="PTHR10316:SF40">
    <property type="entry name" value="LD27118P"/>
    <property type="match status" value="1"/>
</dbReference>
<dbReference type="GO" id="GO:0007165">
    <property type="term" value="P:signal transduction"/>
    <property type="evidence" value="ECO:0007669"/>
    <property type="project" value="TreeGrafter"/>
</dbReference>
<proteinExistence type="predicted"/>
<dbReference type="WBParaSite" id="ECPE_0000204401-mRNA-1">
    <property type="protein sequence ID" value="ECPE_0000204401-mRNA-1"/>
    <property type="gene ID" value="ECPE_0000204401"/>
</dbReference>
<accession>A0A183A509</accession>
<feature type="compositionally biased region" description="Polar residues" evidence="1">
    <location>
        <begin position="305"/>
        <end position="327"/>
    </location>
</feature>
<evidence type="ECO:0000256" key="1">
    <source>
        <dbReference type="SAM" id="MobiDB-lite"/>
    </source>
</evidence>
<evidence type="ECO:0000313" key="3">
    <source>
        <dbReference type="EMBL" id="VDP65230.1"/>
    </source>
</evidence>
<dbReference type="InterPro" id="IPR001478">
    <property type="entry name" value="PDZ"/>
</dbReference>
<evidence type="ECO:0000259" key="2">
    <source>
        <dbReference type="PROSITE" id="PS50106"/>
    </source>
</evidence>
<dbReference type="PANTHER" id="PTHR10316">
    <property type="entry name" value="MEMBRANE ASSOCIATED GUANYLATE KINASE-RELATED"/>
    <property type="match status" value="1"/>
</dbReference>
<dbReference type="CDD" id="cd06734">
    <property type="entry name" value="PDZ4_MAGI-1_3-like"/>
    <property type="match status" value="1"/>
</dbReference>
<dbReference type="GO" id="GO:0005737">
    <property type="term" value="C:cytoplasm"/>
    <property type="evidence" value="ECO:0007669"/>
    <property type="project" value="TreeGrafter"/>
</dbReference>
<keyword evidence="4" id="KW-1185">Reference proteome</keyword>
<dbReference type="AlphaFoldDB" id="A0A183A509"/>
<dbReference type="CDD" id="cd00136">
    <property type="entry name" value="PDZ_canonical"/>
    <property type="match status" value="1"/>
</dbReference>
<reference evidence="3 4" key="2">
    <citation type="submission" date="2018-11" db="EMBL/GenBank/DDBJ databases">
        <authorList>
            <consortium name="Pathogen Informatics"/>
        </authorList>
    </citation>
    <scope>NUCLEOTIDE SEQUENCE [LARGE SCALE GENOMIC DNA]</scope>
    <source>
        <strain evidence="3 4">Egypt</strain>
    </source>
</reference>
<feature type="compositionally biased region" description="Polar residues" evidence="1">
    <location>
        <begin position="120"/>
        <end position="141"/>
    </location>
</feature>
<dbReference type="Proteomes" id="UP000272942">
    <property type="component" value="Unassembled WGS sequence"/>
</dbReference>
<dbReference type="SMART" id="SM00228">
    <property type="entry name" value="PDZ"/>
    <property type="match status" value="3"/>
</dbReference>
<sequence>MDYSLNSSVANSNEPNCPVNPSSFTSAIDTTVVIPITAKGCGFRLSQEPIEDNMLSVTAVDPETLSTLSNCVAVGDLLVAVDGQSVAGLDQDGVVQLMQLHSLSNSTDGTVRLTFRGTRKSQSTKPDNISQTTVLSESNGKQPGKFRFRSFIPSKPGTTSSPITSEVKPSPNMTGDDLTWTTPTLQPVTNCTDNEDMLDAYNVELRRQENEGFGFVIVSSLNSNKASEIGRIIPGSPADKCGQLRVGNRIVAINGQMLSGLHHTEIVQLIRKSQQHLVLTVQRPRKNSDLMVEWKPVTVDHDQNEATNCHNDSTQEALQQPVPTESFEPSHSDQSETIPVQLVYAVTLRRGPQGFGFSIRGGVDFERIPLFVFRIAKGGPAQLDGRMQIGDEIVKINGLPTYSFTHKQAVDAIRQSGDHLSLLLSRLSSRLCETGV</sequence>
<feature type="domain" description="PDZ" evidence="2">
    <location>
        <begin position="202"/>
        <end position="285"/>
    </location>
</feature>
<dbReference type="OrthoDB" id="6022711at2759"/>
<evidence type="ECO:0000313" key="4">
    <source>
        <dbReference type="Proteomes" id="UP000272942"/>
    </source>
</evidence>
<dbReference type="PROSITE" id="PS50106">
    <property type="entry name" value="PDZ"/>
    <property type="match status" value="3"/>
</dbReference>
<evidence type="ECO:0000313" key="5">
    <source>
        <dbReference type="WBParaSite" id="ECPE_0000204401-mRNA-1"/>
    </source>
</evidence>
<feature type="domain" description="PDZ" evidence="2">
    <location>
        <begin position="31"/>
        <end position="99"/>
    </location>
</feature>
<gene>
    <name evidence="3" type="ORF">ECPE_LOCUS2044</name>
</gene>
<dbReference type="Gene3D" id="2.30.42.10">
    <property type="match status" value="3"/>
</dbReference>
<protein>
    <submittedName>
        <fullName evidence="5">PDZ domain-containing protein</fullName>
    </submittedName>
</protein>
<feature type="domain" description="PDZ" evidence="2">
    <location>
        <begin position="345"/>
        <end position="428"/>
    </location>
</feature>
<dbReference type="EMBL" id="UZAN01039386">
    <property type="protein sequence ID" value="VDP65230.1"/>
    <property type="molecule type" value="Genomic_DNA"/>
</dbReference>
<feature type="region of interest" description="Disordered" evidence="1">
    <location>
        <begin position="303"/>
        <end position="333"/>
    </location>
</feature>
<organism evidence="5">
    <name type="scientific">Echinostoma caproni</name>
    <dbReference type="NCBI Taxonomy" id="27848"/>
    <lineage>
        <taxon>Eukaryota</taxon>
        <taxon>Metazoa</taxon>
        <taxon>Spiralia</taxon>
        <taxon>Lophotrochozoa</taxon>
        <taxon>Platyhelminthes</taxon>
        <taxon>Trematoda</taxon>
        <taxon>Digenea</taxon>
        <taxon>Plagiorchiida</taxon>
        <taxon>Echinostomata</taxon>
        <taxon>Echinostomatoidea</taxon>
        <taxon>Echinostomatidae</taxon>
        <taxon>Echinostoma</taxon>
    </lineage>
</organism>
<reference evidence="5" key="1">
    <citation type="submission" date="2016-06" db="UniProtKB">
        <authorList>
            <consortium name="WormBaseParasite"/>
        </authorList>
    </citation>
    <scope>IDENTIFICATION</scope>
</reference>
<dbReference type="Pfam" id="PF00595">
    <property type="entry name" value="PDZ"/>
    <property type="match status" value="2"/>
</dbReference>
<dbReference type="InterPro" id="IPR036034">
    <property type="entry name" value="PDZ_sf"/>
</dbReference>
<dbReference type="SUPFAM" id="SSF50156">
    <property type="entry name" value="PDZ domain-like"/>
    <property type="match status" value="3"/>
</dbReference>